<organism evidence="1 2">
    <name type="scientific">Halogranum rubrum</name>
    <dbReference type="NCBI Taxonomy" id="553466"/>
    <lineage>
        <taxon>Archaea</taxon>
        <taxon>Methanobacteriati</taxon>
        <taxon>Methanobacteriota</taxon>
        <taxon>Stenosarchaea group</taxon>
        <taxon>Halobacteria</taxon>
        <taxon>Halobacteriales</taxon>
        <taxon>Haloferacaceae</taxon>
    </lineage>
</organism>
<accession>A0A1I4GQ83</accession>
<sequence>MSSDSRVNLICPETLGGYSLHMLTTYFSTLNSCPPLEALLCKLNWAFTIRERDGSDNLLGTDVLKAVIVPRFIEYCLLN</sequence>
<reference evidence="2" key="1">
    <citation type="submission" date="2016-10" db="EMBL/GenBank/DDBJ databases">
        <authorList>
            <person name="Varghese N."/>
            <person name="Submissions S."/>
        </authorList>
    </citation>
    <scope>NUCLEOTIDE SEQUENCE [LARGE SCALE GENOMIC DNA]</scope>
    <source>
        <strain evidence="2">CGMCC 1.7738</strain>
    </source>
</reference>
<protein>
    <submittedName>
        <fullName evidence="1">Uncharacterized protein</fullName>
    </submittedName>
</protein>
<name>A0A1I4GQ83_9EURY</name>
<dbReference type="AlphaFoldDB" id="A0A1I4GQ83"/>
<gene>
    <name evidence="1" type="ORF">SAMN04487950_3339</name>
</gene>
<proteinExistence type="predicted"/>
<keyword evidence="2" id="KW-1185">Reference proteome</keyword>
<dbReference type="EMBL" id="FOTC01000004">
    <property type="protein sequence ID" value="SFL32168.1"/>
    <property type="molecule type" value="Genomic_DNA"/>
</dbReference>
<evidence type="ECO:0000313" key="1">
    <source>
        <dbReference type="EMBL" id="SFL32168.1"/>
    </source>
</evidence>
<dbReference type="Proteomes" id="UP000199607">
    <property type="component" value="Unassembled WGS sequence"/>
</dbReference>
<evidence type="ECO:0000313" key="2">
    <source>
        <dbReference type="Proteomes" id="UP000199607"/>
    </source>
</evidence>